<feature type="transmembrane region" description="Helical" evidence="7">
    <location>
        <begin position="428"/>
        <end position="448"/>
    </location>
</feature>
<comment type="similarity">
    <text evidence="2">Belongs to the SLC13A/DASS transporter (TC 2.A.47) family. NADC subfamily.</text>
</comment>
<dbReference type="PANTHER" id="PTHR10283">
    <property type="entry name" value="SOLUTE CARRIER FAMILY 13 MEMBER"/>
    <property type="match status" value="1"/>
</dbReference>
<feature type="transmembrane region" description="Helical" evidence="7">
    <location>
        <begin position="469"/>
        <end position="487"/>
    </location>
</feature>
<evidence type="ECO:0000256" key="5">
    <source>
        <dbReference type="ARBA" id="ARBA00023136"/>
    </source>
</evidence>
<keyword evidence="4 7" id="KW-1133">Transmembrane helix</keyword>
<dbReference type="Proteomes" id="UP001164746">
    <property type="component" value="Chromosome 17"/>
</dbReference>
<feature type="transmembrane region" description="Helical" evidence="7">
    <location>
        <begin position="271"/>
        <end position="293"/>
    </location>
</feature>
<feature type="transmembrane region" description="Helical" evidence="7">
    <location>
        <begin position="89"/>
        <end position="108"/>
    </location>
</feature>
<evidence type="ECO:0000256" key="6">
    <source>
        <dbReference type="SAM" id="MobiDB-lite"/>
    </source>
</evidence>
<feature type="transmembrane region" description="Helical" evidence="7">
    <location>
        <begin position="305"/>
        <end position="321"/>
    </location>
</feature>
<keyword evidence="9" id="KW-1185">Reference proteome</keyword>
<evidence type="ECO:0000256" key="4">
    <source>
        <dbReference type="ARBA" id="ARBA00022989"/>
    </source>
</evidence>
<accession>A0ABY7GFR6</accession>
<name>A0ABY7GFR6_MYAAR</name>
<evidence type="ECO:0000256" key="3">
    <source>
        <dbReference type="ARBA" id="ARBA00022692"/>
    </source>
</evidence>
<proteinExistence type="inferred from homology"/>
<feature type="compositionally biased region" description="Basic and acidic residues" evidence="6">
    <location>
        <begin position="207"/>
        <end position="216"/>
    </location>
</feature>
<feature type="transmembrane region" description="Helical" evidence="7">
    <location>
        <begin position="114"/>
        <end position="133"/>
    </location>
</feature>
<keyword evidence="3 7" id="KW-0812">Transmembrane</keyword>
<protein>
    <submittedName>
        <fullName evidence="8">S13A2-like protein</fullName>
    </submittedName>
</protein>
<feature type="transmembrane region" description="Helical" evidence="7">
    <location>
        <begin position="341"/>
        <end position="361"/>
    </location>
</feature>
<keyword evidence="5 7" id="KW-0472">Membrane</keyword>
<feature type="non-terminal residue" evidence="8">
    <location>
        <position position="514"/>
    </location>
</feature>
<reference evidence="8" key="1">
    <citation type="submission" date="2022-11" db="EMBL/GenBank/DDBJ databases">
        <title>Centuries of genome instability and evolution in soft-shell clam transmissible cancer (bioRxiv).</title>
        <authorList>
            <person name="Hart S.F.M."/>
            <person name="Yonemitsu M.A."/>
            <person name="Giersch R.M."/>
            <person name="Beal B.F."/>
            <person name="Arriagada G."/>
            <person name="Davis B.W."/>
            <person name="Ostrander E.A."/>
            <person name="Goff S.P."/>
            <person name="Metzger M.J."/>
        </authorList>
    </citation>
    <scope>NUCLEOTIDE SEQUENCE</scope>
    <source>
        <strain evidence="8">MELC-2E11</strain>
        <tissue evidence="8">Siphon/mantle</tissue>
    </source>
</reference>
<evidence type="ECO:0000256" key="7">
    <source>
        <dbReference type="SAM" id="Phobius"/>
    </source>
</evidence>
<feature type="transmembrane region" description="Helical" evidence="7">
    <location>
        <begin position="391"/>
        <end position="408"/>
    </location>
</feature>
<dbReference type="PANTHER" id="PTHR10283:SF82">
    <property type="entry name" value="SOLUTE CARRIER FAMILY 13 MEMBER 2"/>
    <property type="match status" value="1"/>
</dbReference>
<feature type="transmembrane region" description="Helical" evidence="7">
    <location>
        <begin position="59"/>
        <end position="77"/>
    </location>
</feature>
<comment type="subcellular location">
    <subcellularLocation>
        <location evidence="1">Membrane</location>
        <topology evidence="1">Multi-pass membrane protein</topology>
    </subcellularLocation>
</comment>
<dbReference type="InterPro" id="IPR001898">
    <property type="entry name" value="SLC13A/DASS"/>
</dbReference>
<feature type="transmembrane region" description="Helical" evidence="7">
    <location>
        <begin position="15"/>
        <end position="39"/>
    </location>
</feature>
<organism evidence="8 9">
    <name type="scientific">Mya arenaria</name>
    <name type="common">Soft-shell clam</name>
    <dbReference type="NCBI Taxonomy" id="6604"/>
    <lineage>
        <taxon>Eukaryota</taxon>
        <taxon>Metazoa</taxon>
        <taxon>Spiralia</taxon>
        <taxon>Lophotrochozoa</taxon>
        <taxon>Mollusca</taxon>
        <taxon>Bivalvia</taxon>
        <taxon>Autobranchia</taxon>
        <taxon>Heteroconchia</taxon>
        <taxon>Euheterodonta</taxon>
        <taxon>Imparidentia</taxon>
        <taxon>Neoheterodontei</taxon>
        <taxon>Myida</taxon>
        <taxon>Myoidea</taxon>
        <taxon>Myidae</taxon>
        <taxon>Mya</taxon>
    </lineage>
</organism>
<dbReference type="EMBL" id="CP111028">
    <property type="protein sequence ID" value="WAR31771.1"/>
    <property type="molecule type" value="Genomic_DNA"/>
</dbReference>
<dbReference type="Pfam" id="PF00939">
    <property type="entry name" value="Na_sulph_symp"/>
    <property type="match status" value="1"/>
</dbReference>
<evidence type="ECO:0000313" key="8">
    <source>
        <dbReference type="EMBL" id="WAR31771.1"/>
    </source>
</evidence>
<evidence type="ECO:0000256" key="1">
    <source>
        <dbReference type="ARBA" id="ARBA00004141"/>
    </source>
</evidence>
<evidence type="ECO:0000256" key="2">
    <source>
        <dbReference type="ARBA" id="ARBA00006772"/>
    </source>
</evidence>
<feature type="region of interest" description="Disordered" evidence="6">
    <location>
        <begin position="197"/>
        <end position="216"/>
    </location>
</feature>
<gene>
    <name evidence="8" type="ORF">MAR_034313</name>
</gene>
<evidence type="ECO:0000313" key="9">
    <source>
        <dbReference type="Proteomes" id="UP001164746"/>
    </source>
</evidence>
<feature type="transmembrane region" description="Helical" evidence="7">
    <location>
        <begin position="224"/>
        <end position="245"/>
    </location>
</feature>
<sequence length="514" mass="56876">MSQIYLKTGWDESKCAYVIIVMALLWLTEALPTAVTSLLPVFLFPMVGVAPARLISSTYFSDISMLFLGGLLIAMALEETRLHTRISLYVLVLVGAQPIMLVLGALVSTWLLSFWINNTSATAMMIPIILAVCESVREVKAQTDLQINENPAFELTEEFDEISAENSKQRYEFAINMPRSSLTVTKKIDCENIREENVELDNEHEDDTNRTPSDKKKKDEAFKALAKALSLSVAYGAYFGGIATITGTPVNLVLKDVADKDNGHNESPITFASWMGFALPLSCMTLVFGWLWLSFRFLGFRFGEGQVVIVFVSMVLLWLFRNPPIISGWGDLFVDTDINDGQSLVSDSTPCILLGTLLFILPEKRPNILCWRKGKPSYTPILKWQVVTKRLPWGVLILVGGGFAMARASQESGLSTWIGEQLKLLGGFHPLVMDLLILTVVSFITELMSNSATVQLVVPILRDMALAGLPMKIIGIGCTMLAVNTWGTTMFDLDTLPDFLQNNTTNTTTTTIQS</sequence>